<protein>
    <submittedName>
        <fullName evidence="3">Uncharacterized protein</fullName>
    </submittedName>
</protein>
<name>A0A5T7Y0M1_SALER</name>
<dbReference type="EMBL" id="AAGAQC010000023">
    <property type="protein sequence ID" value="EBL9210878.1"/>
    <property type="molecule type" value="Genomic_DNA"/>
</dbReference>
<evidence type="ECO:0000313" key="3">
    <source>
        <dbReference type="EMBL" id="EBN2828320.1"/>
    </source>
</evidence>
<comment type="caution">
    <text evidence="3">The sequence shown here is derived from an EMBL/GenBank/DDBJ whole genome shotgun (WGS) entry which is preliminary data.</text>
</comment>
<reference evidence="3" key="1">
    <citation type="submission" date="2018-06" db="EMBL/GenBank/DDBJ databases">
        <authorList>
            <consortium name="PulseNet: The National Subtyping Network for Foodborne Disease Surveillance"/>
            <person name="Tarr C.L."/>
            <person name="Trees E."/>
            <person name="Katz L.S."/>
            <person name="Carleton-Romer H.A."/>
            <person name="Stroika S."/>
            <person name="Kucerova Z."/>
            <person name="Roache K.F."/>
            <person name="Sabol A.L."/>
            <person name="Besser J."/>
            <person name="Gerner-Smidt P."/>
        </authorList>
    </citation>
    <scope>NUCLEOTIDE SEQUENCE</scope>
    <source>
        <strain evidence="2">PNUSAS042495</strain>
        <strain evidence="3">PNUSAS042910</strain>
    </source>
</reference>
<evidence type="ECO:0000313" key="2">
    <source>
        <dbReference type="EMBL" id="EBL9210878.1"/>
    </source>
</evidence>
<feature type="signal peptide" evidence="1">
    <location>
        <begin position="1"/>
        <end position="32"/>
    </location>
</feature>
<dbReference type="AlphaFoldDB" id="A0A5T7Y0M1"/>
<dbReference type="EMBL" id="AAGFHZ010000018">
    <property type="protein sequence ID" value="EBN2828320.1"/>
    <property type="molecule type" value="Genomic_DNA"/>
</dbReference>
<accession>A0A5T7Y0M1</accession>
<organism evidence="3">
    <name type="scientific">Salmonella enterica</name>
    <name type="common">Salmonella choleraesuis</name>
    <dbReference type="NCBI Taxonomy" id="28901"/>
    <lineage>
        <taxon>Bacteria</taxon>
        <taxon>Pseudomonadati</taxon>
        <taxon>Pseudomonadota</taxon>
        <taxon>Gammaproteobacteria</taxon>
        <taxon>Enterobacterales</taxon>
        <taxon>Enterobacteriaceae</taxon>
        <taxon>Salmonella</taxon>
    </lineage>
</organism>
<feature type="chain" id="PRO_5036151601" evidence="1">
    <location>
        <begin position="33"/>
        <end position="140"/>
    </location>
</feature>
<gene>
    <name evidence="3" type="ORF">DOF78_17170</name>
    <name evidence="2" type="ORF">DOF85_23640</name>
</gene>
<keyword evidence="1" id="KW-0732">Signal</keyword>
<proteinExistence type="predicted"/>
<evidence type="ECO:0000256" key="1">
    <source>
        <dbReference type="SAM" id="SignalP"/>
    </source>
</evidence>
<sequence>MTSVFSASIKIQGRKCFFSGLLFLLLSGPVGADTTAVSLSCGKSGHVQFILADCGLVTEFRTPNHFYVGSGRHQIRLLSGEKVTEWIFSNNDRIFHEDNTSHWFVHWHQDNQKSIRECIVLSQKKILPQTPEYMPERKHR</sequence>